<proteinExistence type="predicted"/>
<dbReference type="Gene3D" id="4.10.410.10">
    <property type="entry name" value="Pancreatic trypsin inhibitor Kunitz domain"/>
    <property type="match status" value="1"/>
</dbReference>
<sequence>MFGYVPLSERQSPAQPRRQGPGILKYPFGFCDTPKEHSVKTLRFEMDQLPEPAQRLRDGTDPSVNNAEDAATRRSSISSASTAGAENDEESGEGTEDGVPTPSSPTSTVESVDLIVSGGKSSSASSGWSEQLDAGSNIASSSARTSFTSVSSRSIPKDINRYFLGHAGSISETSNTQLSTSFGAGDQYRDAGHRRDSWRATSLRYALLAALATLSTLLLTGISAELYGTLIRGAKERTPLMLLENTIGLAPPEAEGRAMAVVPPRVVYRGGRRYGYVTPERKWGTDAADGEQEVHNSEASVANPDQEPSPTVAAVDQEVKEVVEPTDLQEIIGDGKETLWAAFKFHNGSPCGAPSFTYCQRPQLEFFYESATGACLSTATHRLGVCIRGSNSGDVLSTWWHFDGRSCKKWNFTSGLCPAHGDDGAFSSREECLATCAGRRGRSRLCRVSSRPDQCYSDQLRFPYFAAAGNGKRRPLYCVKVSSTNYHGHHCLVGANRFISMKACLKTCVSNRSDNERQGSRVP</sequence>
<keyword evidence="3" id="KW-1185">Reference proteome</keyword>
<feature type="region of interest" description="Disordered" evidence="1">
    <location>
        <begin position="46"/>
        <end position="109"/>
    </location>
</feature>
<reference evidence="2" key="2">
    <citation type="submission" date="2021-09" db="EMBL/GenBank/DDBJ databases">
        <authorList>
            <person name="Jia N."/>
            <person name="Wang J."/>
            <person name="Shi W."/>
            <person name="Du L."/>
            <person name="Sun Y."/>
            <person name="Zhan W."/>
            <person name="Jiang J."/>
            <person name="Wang Q."/>
            <person name="Zhang B."/>
            <person name="Ji P."/>
            <person name="Sakyi L.B."/>
            <person name="Cui X."/>
            <person name="Yuan T."/>
            <person name="Jiang B."/>
            <person name="Yang W."/>
            <person name="Lam T.T.-Y."/>
            <person name="Chang Q."/>
            <person name="Ding S."/>
            <person name="Wang X."/>
            <person name="Zhu J."/>
            <person name="Ruan X."/>
            <person name="Zhao L."/>
            <person name="Wei J."/>
            <person name="Que T."/>
            <person name="Du C."/>
            <person name="Cheng J."/>
            <person name="Dai P."/>
            <person name="Han X."/>
            <person name="Huang E."/>
            <person name="Gao Y."/>
            <person name="Liu J."/>
            <person name="Shao H."/>
            <person name="Ye R."/>
            <person name="Li L."/>
            <person name="Wei W."/>
            <person name="Wang X."/>
            <person name="Wang C."/>
            <person name="Huo Q."/>
            <person name="Li W."/>
            <person name="Guo W."/>
            <person name="Chen H."/>
            <person name="Chen S."/>
            <person name="Zhou L."/>
            <person name="Zhou L."/>
            <person name="Ni X."/>
            <person name="Tian J."/>
            <person name="Zhou Y."/>
            <person name="Sheng Y."/>
            <person name="Liu T."/>
            <person name="Pan Y."/>
            <person name="Xia L."/>
            <person name="Li J."/>
            <person name="Zhao F."/>
            <person name="Cao W."/>
        </authorList>
    </citation>
    <scope>NUCLEOTIDE SEQUENCE</scope>
    <source>
        <strain evidence="2">Rsan-2018</strain>
        <tissue evidence="2">Larvae</tissue>
    </source>
</reference>
<dbReference type="GO" id="GO:0004867">
    <property type="term" value="F:serine-type endopeptidase inhibitor activity"/>
    <property type="evidence" value="ECO:0007669"/>
    <property type="project" value="InterPro"/>
</dbReference>
<feature type="compositionally biased region" description="Acidic residues" evidence="1">
    <location>
        <begin position="86"/>
        <end position="96"/>
    </location>
</feature>
<evidence type="ECO:0000256" key="1">
    <source>
        <dbReference type="SAM" id="MobiDB-lite"/>
    </source>
</evidence>
<dbReference type="InterPro" id="IPR036880">
    <property type="entry name" value="Kunitz_BPTI_sf"/>
</dbReference>
<feature type="compositionally biased region" description="Low complexity" evidence="1">
    <location>
        <begin position="99"/>
        <end position="109"/>
    </location>
</feature>
<dbReference type="AlphaFoldDB" id="A0A9D4T9Z2"/>
<dbReference type="Proteomes" id="UP000821837">
    <property type="component" value="Chromosome 1"/>
</dbReference>
<evidence type="ECO:0000313" key="3">
    <source>
        <dbReference type="Proteomes" id="UP000821837"/>
    </source>
</evidence>
<feature type="region of interest" description="Disordered" evidence="1">
    <location>
        <begin position="286"/>
        <end position="309"/>
    </location>
</feature>
<dbReference type="EMBL" id="JABSTV010001245">
    <property type="protein sequence ID" value="KAH7983539.1"/>
    <property type="molecule type" value="Genomic_DNA"/>
</dbReference>
<feature type="compositionally biased region" description="Low complexity" evidence="1">
    <location>
        <begin position="73"/>
        <end position="85"/>
    </location>
</feature>
<organism evidence="2 3">
    <name type="scientific">Rhipicephalus sanguineus</name>
    <name type="common">Brown dog tick</name>
    <name type="synonym">Ixodes sanguineus</name>
    <dbReference type="NCBI Taxonomy" id="34632"/>
    <lineage>
        <taxon>Eukaryota</taxon>
        <taxon>Metazoa</taxon>
        <taxon>Ecdysozoa</taxon>
        <taxon>Arthropoda</taxon>
        <taxon>Chelicerata</taxon>
        <taxon>Arachnida</taxon>
        <taxon>Acari</taxon>
        <taxon>Parasitiformes</taxon>
        <taxon>Ixodida</taxon>
        <taxon>Ixodoidea</taxon>
        <taxon>Ixodidae</taxon>
        <taxon>Rhipicephalinae</taxon>
        <taxon>Rhipicephalus</taxon>
        <taxon>Rhipicephalus</taxon>
    </lineage>
</organism>
<accession>A0A9D4T9Z2</accession>
<feature type="region of interest" description="Disordered" evidence="1">
    <location>
        <begin position="1"/>
        <end position="29"/>
    </location>
</feature>
<reference evidence="2" key="1">
    <citation type="journal article" date="2020" name="Cell">
        <title>Large-Scale Comparative Analyses of Tick Genomes Elucidate Their Genetic Diversity and Vector Capacities.</title>
        <authorList>
            <consortium name="Tick Genome and Microbiome Consortium (TIGMIC)"/>
            <person name="Jia N."/>
            <person name="Wang J."/>
            <person name="Shi W."/>
            <person name="Du L."/>
            <person name="Sun Y."/>
            <person name="Zhan W."/>
            <person name="Jiang J.F."/>
            <person name="Wang Q."/>
            <person name="Zhang B."/>
            <person name="Ji P."/>
            <person name="Bell-Sakyi L."/>
            <person name="Cui X.M."/>
            <person name="Yuan T.T."/>
            <person name="Jiang B.G."/>
            <person name="Yang W.F."/>
            <person name="Lam T.T."/>
            <person name="Chang Q.C."/>
            <person name="Ding S.J."/>
            <person name="Wang X.J."/>
            <person name="Zhu J.G."/>
            <person name="Ruan X.D."/>
            <person name="Zhao L."/>
            <person name="Wei J.T."/>
            <person name="Ye R.Z."/>
            <person name="Que T.C."/>
            <person name="Du C.H."/>
            <person name="Zhou Y.H."/>
            <person name="Cheng J.X."/>
            <person name="Dai P.F."/>
            <person name="Guo W.B."/>
            <person name="Han X.H."/>
            <person name="Huang E.J."/>
            <person name="Li L.F."/>
            <person name="Wei W."/>
            <person name="Gao Y.C."/>
            <person name="Liu J.Z."/>
            <person name="Shao H.Z."/>
            <person name="Wang X."/>
            <person name="Wang C.C."/>
            <person name="Yang T.C."/>
            <person name="Huo Q.B."/>
            <person name="Li W."/>
            <person name="Chen H.Y."/>
            <person name="Chen S.E."/>
            <person name="Zhou L.G."/>
            <person name="Ni X.B."/>
            <person name="Tian J.H."/>
            <person name="Sheng Y."/>
            <person name="Liu T."/>
            <person name="Pan Y.S."/>
            <person name="Xia L.Y."/>
            <person name="Li J."/>
            <person name="Zhao F."/>
            <person name="Cao W.C."/>
        </authorList>
    </citation>
    <scope>NUCLEOTIDE SEQUENCE</scope>
    <source>
        <strain evidence="2">Rsan-2018</strain>
    </source>
</reference>
<evidence type="ECO:0000313" key="2">
    <source>
        <dbReference type="EMBL" id="KAH7983539.1"/>
    </source>
</evidence>
<comment type="caution">
    <text evidence="2">The sequence shown here is derived from an EMBL/GenBank/DDBJ whole genome shotgun (WGS) entry which is preliminary data.</text>
</comment>
<name>A0A9D4T9Z2_RHISA</name>
<gene>
    <name evidence="2" type="ORF">HPB52_012456</name>
</gene>
<dbReference type="VEuPathDB" id="VectorBase:RSAN_044583"/>
<protein>
    <submittedName>
        <fullName evidence="2">Uncharacterized protein</fullName>
    </submittedName>
</protein>